<dbReference type="Gene3D" id="1.25.40.10">
    <property type="entry name" value="Tetratricopeptide repeat domain"/>
    <property type="match status" value="2"/>
</dbReference>
<name>A0ABP3XWW0_9FLAO</name>
<evidence type="ECO:0000313" key="4">
    <source>
        <dbReference type="EMBL" id="GAA0872898.1"/>
    </source>
</evidence>
<keyword evidence="2" id="KW-0472">Membrane</keyword>
<feature type="repeat" description="TPR" evidence="1">
    <location>
        <begin position="175"/>
        <end position="208"/>
    </location>
</feature>
<dbReference type="Pfam" id="PF13176">
    <property type="entry name" value="TPR_7"/>
    <property type="match status" value="1"/>
</dbReference>
<dbReference type="InterPro" id="IPR024983">
    <property type="entry name" value="CHAT_dom"/>
</dbReference>
<dbReference type="EMBL" id="BAAAFG010000015">
    <property type="protein sequence ID" value="GAA0872898.1"/>
    <property type="molecule type" value="Genomic_DNA"/>
</dbReference>
<evidence type="ECO:0000256" key="1">
    <source>
        <dbReference type="PROSITE-ProRule" id="PRU00339"/>
    </source>
</evidence>
<keyword evidence="2" id="KW-0812">Transmembrane</keyword>
<dbReference type="Pfam" id="PF12770">
    <property type="entry name" value="CHAT"/>
    <property type="match status" value="1"/>
</dbReference>
<evidence type="ECO:0000313" key="5">
    <source>
        <dbReference type="Proteomes" id="UP001500507"/>
    </source>
</evidence>
<dbReference type="PANTHER" id="PTHR10098">
    <property type="entry name" value="RAPSYN-RELATED"/>
    <property type="match status" value="1"/>
</dbReference>
<keyword evidence="5" id="KW-1185">Reference proteome</keyword>
<gene>
    <name evidence="4" type="ORF">GCM10009117_20450</name>
</gene>
<proteinExistence type="predicted"/>
<sequence length="923" mass="105524">MSKAENNIYKNKDSTLIFLKSAQKLQLDEHKFEEFFHTYRWMVFLHSYYNDLSQLNKTLESFIKDLSRYKNQLSNTLFERQFNDALLNKAILEYKLGNNNNAKKILKSQLNKLNDTLNFKYFDDPHGNIVVTSNFLREIYISENKLNLAQNIITDQLNSLEQYNEIIDNWQSYKVDANFALGKIYSKLNKFDEAIDLYEETISYLIEFSNNDLTKNYKFSAQTKLLNLYIKTNQFDQAKALINQLNEQDYLYNDNPKFTIEYTMSKGDYALATKDYEQAITLYQKSLAQTKAYRSTAVHEDLAQAHANSAKVYAAQGKFNKSLQQLQEGLQRLSASFNASEIAQNPTPDQVISKIALLPILRQKLELLQQAYSAEKKNSYLTQAHQTSLAIVATLDALKPEFESKLDKQFLIDETYPSFNLMMANAYALHQQTNDDQYLEDAFLFSEKSKAILLLEALQSSQVESFANVPQEIITKEQIYRAQITQLEKQQMEQGATPGVDERLVGLRGDYFSYLDSIKTTYPKYHELKYNVGVTSLSELQQKLDDQTTLASFFSQDNTTYAILVSSQEKHFIKLSASQEDMTELTNFCKDISIIESNSSLDRLKQTSADIYTNLFKTIFDSISTPRVVIVADGGLNYLPFDLLYDAEQEAYLINEFAISYANSATLYTKQQDKKPSDQHQLMAFAPSFSGEVLPIASERVDFGPLKYNTQEAGLISTYFNGQQLVGDQASLSRFKEIDDTYNIFHFATHAAANDEFPDYSYLAFAPKDSIQDLLYVKDLYTYSLNADLVTLSACQTGVGKLKEGEGMLSIARGFNYAGASSLVTSLWKVNDKSTATLMNYFYTHLDEGENKAEAMRMAKLDYLNNTDDELLKHPYYWAGFVVSGNTLPLTAAWSYWWYVLIGVVLLAGILFFSRGRNLRSKS</sequence>
<dbReference type="InterPro" id="IPR019734">
    <property type="entry name" value="TPR_rpt"/>
</dbReference>
<feature type="transmembrane region" description="Helical" evidence="2">
    <location>
        <begin position="896"/>
        <end position="914"/>
    </location>
</feature>
<evidence type="ECO:0000259" key="3">
    <source>
        <dbReference type="Pfam" id="PF12770"/>
    </source>
</evidence>
<dbReference type="Proteomes" id="UP001500507">
    <property type="component" value="Unassembled WGS sequence"/>
</dbReference>
<organism evidence="4 5">
    <name type="scientific">Gangjinia marincola</name>
    <dbReference type="NCBI Taxonomy" id="578463"/>
    <lineage>
        <taxon>Bacteria</taxon>
        <taxon>Pseudomonadati</taxon>
        <taxon>Bacteroidota</taxon>
        <taxon>Flavobacteriia</taxon>
        <taxon>Flavobacteriales</taxon>
        <taxon>Flavobacteriaceae</taxon>
        <taxon>Gangjinia</taxon>
    </lineage>
</organism>
<dbReference type="RefSeq" id="WP_343767061.1">
    <property type="nucleotide sequence ID" value="NZ_BAAAFG010000015.1"/>
</dbReference>
<reference evidence="5" key="1">
    <citation type="journal article" date="2019" name="Int. J. Syst. Evol. Microbiol.">
        <title>The Global Catalogue of Microorganisms (GCM) 10K type strain sequencing project: providing services to taxonomists for standard genome sequencing and annotation.</title>
        <authorList>
            <consortium name="The Broad Institute Genomics Platform"/>
            <consortium name="The Broad Institute Genome Sequencing Center for Infectious Disease"/>
            <person name="Wu L."/>
            <person name="Ma J."/>
        </authorList>
    </citation>
    <scope>NUCLEOTIDE SEQUENCE [LARGE SCALE GENOMIC DNA]</scope>
    <source>
        <strain evidence="5">JCM 16082</strain>
    </source>
</reference>
<dbReference type="InterPro" id="IPR011990">
    <property type="entry name" value="TPR-like_helical_dom_sf"/>
</dbReference>
<keyword evidence="1" id="KW-0802">TPR repeat</keyword>
<accession>A0ABP3XWW0</accession>
<dbReference type="PROSITE" id="PS50005">
    <property type="entry name" value="TPR"/>
    <property type="match status" value="1"/>
</dbReference>
<keyword evidence="2" id="KW-1133">Transmembrane helix</keyword>
<evidence type="ECO:0000256" key="2">
    <source>
        <dbReference type="SAM" id="Phobius"/>
    </source>
</evidence>
<comment type="caution">
    <text evidence="4">The sequence shown here is derived from an EMBL/GenBank/DDBJ whole genome shotgun (WGS) entry which is preliminary data.</text>
</comment>
<dbReference type="SMART" id="SM00028">
    <property type="entry name" value="TPR"/>
    <property type="match status" value="4"/>
</dbReference>
<protein>
    <submittedName>
        <fullName evidence="4">CHAT domain-containing protein</fullName>
    </submittedName>
</protein>
<dbReference type="SUPFAM" id="SSF48452">
    <property type="entry name" value="TPR-like"/>
    <property type="match status" value="1"/>
</dbReference>
<feature type="domain" description="CHAT" evidence="3">
    <location>
        <begin position="614"/>
        <end position="886"/>
    </location>
</feature>